<evidence type="ECO:0000256" key="1">
    <source>
        <dbReference type="ARBA" id="ARBA00023002"/>
    </source>
</evidence>
<dbReference type="SUPFAM" id="SSF50475">
    <property type="entry name" value="FMN-binding split barrel"/>
    <property type="match status" value="1"/>
</dbReference>
<dbReference type="EMBL" id="JACHLY010000001">
    <property type="protein sequence ID" value="MBB5996491.1"/>
    <property type="molecule type" value="Genomic_DNA"/>
</dbReference>
<dbReference type="SMART" id="SM00903">
    <property type="entry name" value="Flavin_Reduct"/>
    <property type="match status" value="1"/>
</dbReference>
<feature type="region of interest" description="Disordered" evidence="2">
    <location>
        <begin position="1"/>
        <end position="21"/>
    </location>
</feature>
<comment type="caution">
    <text evidence="4">The sequence shown here is derived from an EMBL/GenBank/DDBJ whole genome shotgun (WGS) entry which is preliminary data.</text>
</comment>
<accession>A0A841EAK1</accession>
<evidence type="ECO:0000313" key="4">
    <source>
        <dbReference type="EMBL" id="MBB5996491.1"/>
    </source>
</evidence>
<evidence type="ECO:0000256" key="2">
    <source>
        <dbReference type="SAM" id="MobiDB-lite"/>
    </source>
</evidence>
<dbReference type="AlphaFoldDB" id="A0A841EAK1"/>
<gene>
    <name evidence="4" type="ORF">HNR25_000242</name>
</gene>
<dbReference type="GO" id="GO:0042602">
    <property type="term" value="F:riboflavin reductase (NADPH) activity"/>
    <property type="evidence" value="ECO:0007669"/>
    <property type="project" value="TreeGrafter"/>
</dbReference>
<dbReference type="Pfam" id="PF01613">
    <property type="entry name" value="Flavin_Reduct"/>
    <property type="match status" value="1"/>
</dbReference>
<dbReference type="InterPro" id="IPR002563">
    <property type="entry name" value="Flavin_Rdtase-like_dom"/>
</dbReference>
<feature type="domain" description="Flavin reductase like" evidence="3">
    <location>
        <begin position="34"/>
        <end position="179"/>
    </location>
</feature>
<dbReference type="GO" id="GO:0010181">
    <property type="term" value="F:FMN binding"/>
    <property type="evidence" value="ECO:0007669"/>
    <property type="project" value="InterPro"/>
</dbReference>
<organism evidence="4 5">
    <name type="scientific">Streptomonospora salina</name>
    <dbReference type="NCBI Taxonomy" id="104205"/>
    <lineage>
        <taxon>Bacteria</taxon>
        <taxon>Bacillati</taxon>
        <taxon>Actinomycetota</taxon>
        <taxon>Actinomycetes</taxon>
        <taxon>Streptosporangiales</taxon>
        <taxon>Nocardiopsidaceae</taxon>
        <taxon>Streptomonospora</taxon>
    </lineage>
</organism>
<keyword evidence="1" id="KW-0560">Oxidoreductase</keyword>
<dbReference type="InterPro" id="IPR012349">
    <property type="entry name" value="Split_barrel_FMN-bd"/>
</dbReference>
<proteinExistence type="predicted"/>
<evidence type="ECO:0000259" key="3">
    <source>
        <dbReference type="SMART" id="SM00903"/>
    </source>
</evidence>
<dbReference type="PANTHER" id="PTHR30466">
    <property type="entry name" value="FLAVIN REDUCTASE"/>
    <property type="match status" value="1"/>
</dbReference>
<dbReference type="GO" id="GO:0006208">
    <property type="term" value="P:pyrimidine nucleobase catabolic process"/>
    <property type="evidence" value="ECO:0007669"/>
    <property type="project" value="TreeGrafter"/>
</dbReference>
<protein>
    <submittedName>
        <fullName evidence="4">Flavin reductase (DIM6/NTAB) family NADH-FMN oxidoreductase RutF</fullName>
    </submittedName>
</protein>
<reference evidence="4 5" key="1">
    <citation type="submission" date="2020-08" db="EMBL/GenBank/DDBJ databases">
        <title>Sequencing the genomes of 1000 actinobacteria strains.</title>
        <authorList>
            <person name="Klenk H.-P."/>
        </authorList>
    </citation>
    <scope>NUCLEOTIDE SEQUENCE [LARGE SCALE GENOMIC DNA]</scope>
    <source>
        <strain evidence="4 5">DSM 44593</strain>
    </source>
</reference>
<dbReference type="PANTHER" id="PTHR30466:SF1">
    <property type="entry name" value="FMN REDUCTASE (NADH) RUTF"/>
    <property type="match status" value="1"/>
</dbReference>
<keyword evidence="5" id="KW-1185">Reference proteome</keyword>
<sequence length="182" mass="19580">MRRSAEAEPGSDGGYAQRLDRDGDVAAEGFRRVMGEHAAGVVVVTAEAPHGPVGVTATSFTSVSLDPPLVSFYIDDRSSTWQGLREAPAFAVNILGEHQQEVASRFAARGVDRFAPPTRWRRGSEDLPLLHGAAGHLLCRKHDVLAVGDHWLVVGRVAQSRVSAEAGRPLVYHRGRYGGFSA</sequence>
<name>A0A841EAK1_9ACTN</name>
<dbReference type="Proteomes" id="UP000578077">
    <property type="component" value="Unassembled WGS sequence"/>
</dbReference>
<evidence type="ECO:0000313" key="5">
    <source>
        <dbReference type="Proteomes" id="UP000578077"/>
    </source>
</evidence>
<dbReference type="Gene3D" id="2.30.110.10">
    <property type="entry name" value="Electron Transport, Fmn-binding Protein, Chain A"/>
    <property type="match status" value="1"/>
</dbReference>
<dbReference type="InterPro" id="IPR050268">
    <property type="entry name" value="NADH-dep_flavin_reductase"/>
</dbReference>